<organism evidence="1">
    <name type="scientific">viral metagenome</name>
    <dbReference type="NCBI Taxonomy" id="1070528"/>
    <lineage>
        <taxon>unclassified sequences</taxon>
        <taxon>metagenomes</taxon>
        <taxon>organismal metagenomes</taxon>
    </lineage>
</organism>
<reference evidence="1" key="1">
    <citation type="journal article" date="2020" name="Nature">
        <title>Giant virus diversity and host interactions through global metagenomics.</title>
        <authorList>
            <person name="Schulz F."/>
            <person name="Roux S."/>
            <person name="Paez-Espino D."/>
            <person name="Jungbluth S."/>
            <person name="Walsh D.A."/>
            <person name="Denef V.J."/>
            <person name="McMahon K.D."/>
            <person name="Konstantinidis K.T."/>
            <person name="Eloe-Fadrosh E.A."/>
            <person name="Kyrpides N.C."/>
            <person name="Woyke T."/>
        </authorList>
    </citation>
    <scope>NUCLEOTIDE SEQUENCE</scope>
    <source>
        <strain evidence="1">GVMAG-M-3300020166-5</strain>
    </source>
</reference>
<evidence type="ECO:0000313" key="1">
    <source>
        <dbReference type="EMBL" id="QHS96914.1"/>
    </source>
</evidence>
<name>A0A6C0BZG7_9ZZZZ</name>
<proteinExistence type="predicted"/>
<accession>A0A6C0BZG7</accession>
<sequence length="153" mass="17762">MCLTLGICQLFTPNIHGITKDSSPNIIGNYIVADKIDAGEFYDNSYLLTILDIKYGWMNAISIVGTRATYNHPIVLNFRHMVSQKDFIKLDIIESIEMSGGEIIAIIKTLWLRILQRRWKNIFRDRQNHIKLCKTPRALNYRALTGEWPKYCK</sequence>
<dbReference type="EMBL" id="MN739281">
    <property type="protein sequence ID" value="QHS96914.1"/>
    <property type="molecule type" value="Genomic_DNA"/>
</dbReference>
<protein>
    <submittedName>
        <fullName evidence="1">Uncharacterized protein</fullName>
    </submittedName>
</protein>
<dbReference type="AlphaFoldDB" id="A0A6C0BZG7"/>